<gene>
    <name evidence="2" type="ORF">LJ725_23310</name>
</gene>
<comment type="caution">
    <text evidence="2">The sequence shown here is derived from an EMBL/GenBank/DDBJ whole genome shotgun (WGS) entry which is preliminary data.</text>
</comment>
<evidence type="ECO:0000313" key="3">
    <source>
        <dbReference type="Proteomes" id="UP001198862"/>
    </source>
</evidence>
<accession>A0ABS8L245</accession>
<sequence length="90" mass="9661">MTRMKLLSAAMVAITLSPIAASAQPADANYCGALAVKYERYLDMNSKRGQQPQGLDTRVALEKCKAGDTSGIPALEQALRNARIDLPPRS</sequence>
<name>A0ABS8L245_9HYPH</name>
<proteinExistence type="predicted"/>
<evidence type="ECO:0000256" key="1">
    <source>
        <dbReference type="SAM" id="SignalP"/>
    </source>
</evidence>
<dbReference type="RefSeq" id="WP_230553338.1">
    <property type="nucleotide sequence ID" value="NZ_JAJISD010000012.1"/>
</dbReference>
<feature type="chain" id="PRO_5046230277" description="3',5'-cyclic-nucleotide phosphodiesterase" evidence="1">
    <location>
        <begin position="24"/>
        <end position="90"/>
    </location>
</feature>
<organism evidence="2 3">
    <name type="scientific">Reyranella aquatilis</name>
    <dbReference type="NCBI Taxonomy" id="2035356"/>
    <lineage>
        <taxon>Bacteria</taxon>
        <taxon>Pseudomonadati</taxon>
        <taxon>Pseudomonadota</taxon>
        <taxon>Alphaproteobacteria</taxon>
        <taxon>Hyphomicrobiales</taxon>
        <taxon>Reyranellaceae</taxon>
        <taxon>Reyranella</taxon>
    </lineage>
</organism>
<keyword evidence="1" id="KW-0732">Signal</keyword>
<dbReference type="EMBL" id="JAJISD010000012">
    <property type="protein sequence ID" value="MCC8431913.1"/>
    <property type="molecule type" value="Genomic_DNA"/>
</dbReference>
<evidence type="ECO:0000313" key="2">
    <source>
        <dbReference type="EMBL" id="MCC8431913.1"/>
    </source>
</evidence>
<dbReference type="Proteomes" id="UP001198862">
    <property type="component" value="Unassembled WGS sequence"/>
</dbReference>
<evidence type="ECO:0008006" key="4">
    <source>
        <dbReference type="Google" id="ProtNLM"/>
    </source>
</evidence>
<keyword evidence="3" id="KW-1185">Reference proteome</keyword>
<feature type="signal peptide" evidence="1">
    <location>
        <begin position="1"/>
        <end position="23"/>
    </location>
</feature>
<reference evidence="2 3" key="1">
    <citation type="submission" date="2021-11" db="EMBL/GenBank/DDBJ databases">
        <authorList>
            <person name="Lee D.-H."/>
            <person name="Kim S.-B."/>
        </authorList>
    </citation>
    <scope>NUCLEOTIDE SEQUENCE [LARGE SCALE GENOMIC DNA]</scope>
    <source>
        <strain evidence="2 3">KCTC 52223</strain>
    </source>
</reference>
<protein>
    <recommendedName>
        <fullName evidence="4">3',5'-cyclic-nucleotide phosphodiesterase</fullName>
    </recommendedName>
</protein>